<dbReference type="Pfam" id="PF12836">
    <property type="entry name" value="HHH_3"/>
    <property type="match status" value="1"/>
</dbReference>
<dbReference type="SUPFAM" id="SSF47781">
    <property type="entry name" value="RuvA domain 2-like"/>
    <property type="match status" value="1"/>
</dbReference>
<dbReference type="PANTHER" id="PTHR21180">
    <property type="entry name" value="ENDONUCLEASE/EXONUCLEASE/PHOSPHATASE FAMILY DOMAIN-CONTAINING PROTEIN 1"/>
    <property type="match status" value="1"/>
</dbReference>
<evidence type="ECO:0000313" key="5">
    <source>
        <dbReference type="Proteomes" id="UP000654123"/>
    </source>
</evidence>
<organism evidence="4 5">
    <name type="scientific">Streptomyces roseolilacinus</name>
    <dbReference type="NCBI Taxonomy" id="66904"/>
    <lineage>
        <taxon>Bacteria</taxon>
        <taxon>Bacillati</taxon>
        <taxon>Actinomycetota</taxon>
        <taxon>Actinomycetes</taxon>
        <taxon>Kitasatosporales</taxon>
        <taxon>Streptomycetaceae</taxon>
        <taxon>Streptomyces</taxon>
    </lineage>
</organism>
<sequence>MIRRAGVSPRASLSTRPSATSGPGRARGSDGRARGHTAGRGRGRHRAGDPKPPAAAPPASAVRDRADALMAGTDPPRPPAGSLAPPGALTPPGTPAPAGAPTPPGASASPHAPSAAPPAGAPSTASPAGARERWGIALRERLPVWVQVRCGLERRTLGALAVVLVAGAVLAGHFFWTGRPETVHAPEVVGRAATAVTAPADPPAPAGLPQDTPATAPPGSPPTAGPPPSVVVVDVGGRVRRPGVLRLPMGARVVDALRAAGGVPPGTDTTGLNRARVLVDGEHVLVGVPAAAGPPGAPPVTAPQGATGAGTAEGPVSLNTATVEQLDTLPGVGPVLARHIIEHRARHGGFRSVEELRQVHGIGARRFADLRPRVRL</sequence>
<dbReference type="PRINTS" id="PR01217">
    <property type="entry name" value="PRICHEXTENSN"/>
</dbReference>
<keyword evidence="5" id="KW-1185">Reference proteome</keyword>
<comment type="caution">
    <text evidence="4">The sequence shown here is derived from an EMBL/GenBank/DDBJ whole genome shotgun (WGS) entry which is preliminary data.</text>
</comment>
<evidence type="ECO:0000256" key="1">
    <source>
        <dbReference type="SAM" id="MobiDB-lite"/>
    </source>
</evidence>
<evidence type="ECO:0000259" key="3">
    <source>
        <dbReference type="Pfam" id="PF10531"/>
    </source>
</evidence>
<feature type="region of interest" description="Disordered" evidence="1">
    <location>
        <begin position="1"/>
        <end position="128"/>
    </location>
</feature>
<dbReference type="InterPro" id="IPR019554">
    <property type="entry name" value="Soluble_ligand-bd"/>
</dbReference>
<dbReference type="AlphaFoldDB" id="A0A918EKF4"/>
<proteinExistence type="predicted"/>
<reference evidence="4" key="2">
    <citation type="submission" date="2020-09" db="EMBL/GenBank/DDBJ databases">
        <authorList>
            <person name="Sun Q."/>
            <person name="Ohkuma M."/>
        </authorList>
    </citation>
    <scope>NUCLEOTIDE SEQUENCE</scope>
    <source>
        <strain evidence="4">JCM 4335</strain>
    </source>
</reference>
<feature type="compositionally biased region" description="Pro residues" evidence="1">
    <location>
        <begin position="88"/>
        <end position="104"/>
    </location>
</feature>
<feature type="compositionally biased region" description="Polar residues" evidence="1">
    <location>
        <begin position="11"/>
        <end position="20"/>
    </location>
</feature>
<dbReference type="Proteomes" id="UP000654123">
    <property type="component" value="Unassembled WGS sequence"/>
</dbReference>
<feature type="compositionally biased region" description="Low complexity" evidence="1">
    <location>
        <begin position="105"/>
        <end position="114"/>
    </location>
</feature>
<feature type="domain" description="Soluble ligand binding" evidence="3">
    <location>
        <begin position="232"/>
        <end position="282"/>
    </location>
</feature>
<feature type="transmembrane region" description="Helical" evidence="2">
    <location>
        <begin position="157"/>
        <end position="176"/>
    </location>
</feature>
<feature type="compositionally biased region" description="Pro residues" evidence="1">
    <location>
        <begin position="215"/>
        <end position="229"/>
    </location>
</feature>
<feature type="compositionally biased region" description="Basic residues" evidence="1">
    <location>
        <begin position="34"/>
        <end position="45"/>
    </location>
</feature>
<name>A0A918EKF4_9ACTN</name>
<dbReference type="InterPro" id="IPR010994">
    <property type="entry name" value="RuvA_2-like"/>
</dbReference>
<protein>
    <recommendedName>
        <fullName evidence="3">Soluble ligand binding domain-containing protein</fullName>
    </recommendedName>
</protein>
<keyword evidence="2" id="KW-0812">Transmembrane</keyword>
<accession>A0A918EKF4</accession>
<reference evidence="4" key="1">
    <citation type="journal article" date="2014" name="Int. J. Syst. Evol. Microbiol.">
        <title>Complete genome sequence of Corynebacterium casei LMG S-19264T (=DSM 44701T), isolated from a smear-ripened cheese.</title>
        <authorList>
            <consortium name="US DOE Joint Genome Institute (JGI-PGF)"/>
            <person name="Walter F."/>
            <person name="Albersmeier A."/>
            <person name="Kalinowski J."/>
            <person name="Ruckert C."/>
        </authorList>
    </citation>
    <scope>NUCLEOTIDE SEQUENCE</scope>
    <source>
        <strain evidence="4">JCM 4335</strain>
    </source>
</reference>
<evidence type="ECO:0000313" key="4">
    <source>
        <dbReference type="EMBL" id="GGQ14636.1"/>
    </source>
</evidence>
<dbReference type="GO" id="GO:0015628">
    <property type="term" value="P:protein secretion by the type II secretion system"/>
    <property type="evidence" value="ECO:0007669"/>
    <property type="project" value="TreeGrafter"/>
</dbReference>
<dbReference type="GO" id="GO:0015627">
    <property type="term" value="C:type II protein secretion system complex"/>
    <property type="evidence" value="ECO:0007669"/>
    <property type="project" value="TreeGrafter"/>
</dbReference>
<keyword evidence="2" id="KW-1133">Transmembrane helix</keyword>
<feature type="region of interest" description="Disordered" evidence="1">
    <location>
        <begin position="197"/>
        <end position="229"/>
    </location>
</feature>
<dbReference type="EMBL" id="BMSV01000007">
    <property type="protein sequence ID" value="GGQ14636.1"/>
    <property type="molecule type" value="Genomic_DNA"/>
</dbReference>
<dbReference type="Gene3D" id="1.10.150.320">
    <property type="entry name" value="Photosystem II 12 kDa extrinsic protein"/>
    <property type="match status" value="1"/>
</dbReference>
<dbReference type="InterPro" id="IPR051675">
    <property type="entry name" value="Endo/Exo/Phosphatase_dom_1"/>
</dbReference>
<evidence type="ECO:0000256" key="2">
    <source>
        <dbReference type="SAM" id="Phobius"/>
    </source>
</evidence>
<dbReference type="Pfam" id="PF10531">
    <property type="entry name" value="SLBB"/>
    <property type="match status" value="1"/>
</dbReference>
<gene>
    <name evidence="4" type="ORF">GCM10010249_36530</name>
</gene>
<dbReference type="PANTHER" id="PTHR21180:SF32">
    <property type="entry name" value="ENDONUCLEASE_EXONUCLEASE_PHOSPHATASE FAMILY DOMAIN-CONTAINING PROTEIN 1"/>
    <property type="match status" value="1"/>
</dbReference>
<keyword evidence="2" id="KW-0472">Membrane</keyword>